<evidence type="ECO:0000259" key="5">
    <source>
        <dbReference type="Pfam" id="PF19038"/>
    </source>
</evidence>
<feature type="compositionally biased region" description="Acidic residues" evidence="2">
    <location>
        <begin position="126"/>
        <end position="137"/>
    </location>
</feature>
<comment type="similarity">
    <text evidence="1">Belongs to the MON1/SAND family.</text>
</comment>
<name>A0ABC9A5S5_9POAL</name>
<dbReference type="InterPro" id="IPR043972">
    <property type="entry name" value="FUZ/MON1/HPS1_longin_1"/>
</dbReference>
<feature type="compositionally biased region" description="Polar residues" evidence="2">
    <location>
        <begin position="1"/>
        <end position="13"/>
    </location>
</feature>
<dbReference type="Proteomes" id="UP001497457">
    <property type="component" value="Chromosome 20rd"/>
</dbReference>
<dbReference type="Pfam" id="PF19038">
    <property type="entry name" value="Fuz_longin_3"/>
    <property type="match status" value="1"/>
</dbReference>
<proteinExistence type="inferred from homology"/>
<accession>A0ABC9A5S5</accession>
<organism evidence="6 7">
    <name type="scientific">Urochloa decumbens</name>
    <dbReference type="NCBI Taxonomy" id="240449"/>
    <lineage>
        <taxon>Eukaryota</taxon>
        <taxon>Viridiplantae</taxon>
        <taxon>Streptophyta</taxon>
        <taxon>Embryophyta</taxon>
        <taxon>Tracheophyta</taxon>
        <taxon>Spermatophyta</taxon>
        <taxon>Magnoliopsida</taxon>
        <taxon>Liliopsida</taxon>
        <taxon>Poales</taxon>
        <taxon>Poaceae</taxon>
        <taxon>PACMAD clade</taxon>
        <taxon>Panicoideae</taxon>
        <taxon>Panicodae</taxon>
        <taxon>Paniceae</taxon>
        <taxon>Melinidinae</taxon>
        <taxon>Urochloa</taxon>
    </lineage>
</organism>
<evidence type="ECO:0000259" key="4">
    <source>
        <dbReference type="Pfam" id="PF19037"/>
    </source>
</evidence>
<reference evidence="6" key="1">
    <citation type="submission" date="2024-10" db="EMBL/GenBank/DDBJ databases">
        <authorList>
            <person name="Ryan C."/>
        </authorList>
    </citation>
    <scope>NUCLEOTIDE SEQUENCE [LARGE SCALE GENOMIC DNA]</scope>
</reference>
<feature type="domain" description="FUZ/MON1/HPS1 third Longin" evidence="5">
    <location>
        <begin position="509"/>
        <end position="608"/>
    </location>
</feature>
<feature type="domain" description="FUZ/MON1/HPS1 first Longin" evidence="3">
    <location>
        <begin position="193"/>
        <end position="314"/>
    </location>
</feature>
<evidence type="ECO:0000259" key="3">
    <source>
        <dbReference type="Pfam" id="PF19036"/>
    </source>
</evidence>
<feature type="region of interest" description="Disordered" evidence="2">
    <location>
        <begin position="473"/>
        <end position="498"/>
    </location>
</feature>
<dbReference type="InterPro" id="IPR004353">
    <property type="entry name" value="Mon1"/>
</dbReference>
<feature type="compositionally biased region" description="Basic and acidic residues" evidence="2">
    <location>
        <begin position="79"/>
        <end position="93"/>
    </location>
</feature>
<feature type="domain" description="FUZ/MON1/HPS1 second Longin" evidence="4">
    <location>
        <begin position="354"/>
        <end position="447"/>
    </location>
</feature>
<dbReference type="AlphaFoldDB" id="A0ABC9A5S5"/>
<dbReference type="PANTHER" id="PTHR13027">
    <property type="entry name" value="SAND PROTEIN-RELATED"/>
    <property type="match status" value="1"/>
</dbReference>
<dbReference type="Pfam" id="PF19036">
    <property type="entry name" value="Fuz_longin_1"/>
    <property type="match status" value="1"/>
</dbReference>
<comment type="function">
    <text evidence="1">Plays an important role in membrane trafficking through the secretory apparatus.</text>
</comment>
<dbReference type="Pfam" id="PF19037">
    <property type="entry name" value="Fuz_longin_2"/>
    <property type="match status" value="1"/>
</dbReference>
<evidence type="ECO:0000313" key="6">
    <source>
        <dbReference type="EMBL" id="CAL4971906.1"/>
    </source>
</evidence>
<sequence length="632" mass="70190">MATAHSHPNNLLRSNKGRRADLSRARQAKGGGGFARGAGVGRIAEKLRKKGAAAMDPPNPNPNPTAESGARLAALSLHGGRDLPPDFHAADEIHLDEEEEEEGYLTAASRGGSSTCAWKEAPEALRDDDDKDGDGDDVSPPSPSSSGYAGERGSSLDDDPDPEPAPDPAQGWPSDKKHLDEDDASSSWRKRKKHFFILSNSGKPIYSRYGDEHKLAGFSATLQAIISFVENSGDHIKFVRAGKHQIVFLVKGPIYLVCISCTEESYQGLRGQLELMYGQLLLILTKSVNRCFEKNPKFDMAPLLGGTDAVFQSLIHAFSWNPATFLHAYTCLPLAQSTRQAASAVLQDIADLGVLFALLMCEHKVISLVGAQKATLHPDDILLLANFILSSESFRTSESFSPICLPRYNPMAFLYAYVHFFDEHTYVTLLTSRSDVFYDLKDSRARIQNVLLKSNVLIEVQRSLHESALHVEDLPTDPSSQSASQSPQSSRDMSSQSLSSEMAIGGPAGLWHFIYKSVYLDQYVSSEFPSSISNQKQQKRLYKAYQKMYASMHDKATGPHKTQFRRDEDYVLFCWITQDFELYAAFNPLADKTQAIKMCNRVCQWVRDLENEIFVYGESALSWQYHHCWGGI</sequence>
<dbReference type="EMBL" id="OZ075130">
    <property type="protein sequence ID" value="CAL4971906.1"/>
    <property type="molecule type" value="Genomic_DNA"/>
</dbReference>
<feature type="compositionally biased region" description="Gly residues" evidence="2">
    <location>
        <begin position="29"/>
        <end position="40"/>
    </location>
</feature>
<dbReference type="InterPro" id="IPR043970">
    <property type="entry name" value="FUZ/MON1/HPS1_longin_3"/>
</dbReference>
<evidence type="ECO:0000313" key="7">
    <source>
        <dbReference type="Proteomes" id="UP001497457"/>
    </source>
</evidence>
<feature type="compositionally biased region" description="Acidic residues" evidence="2">
    <location>
        <begin position="94"/>
        <end position="103"/>
    </location>
</feature>
<dbReference type="PRINTS" id="PR01546">
    <property type="entry name" value="YEAST73DUF"/>
</dbReference>
<feature type="region of interest" description="Disordered" evidence="2">
    <location>
        <begin position="1"/>
        <end position="185"/>
    </location>
</feature>
<keyword evidence="7" id="KW-1185">Reference proteome</keyword>
<dbReference type="GO" id="GO:0006623">
    <property type="term" value="P:protein targeting to vacuole"/>
    <property type="evidence" value="ECO:0007669"/>
    <property type="project" value="UniProtKB-UniRule"/>
</dbReference>
<dbReference type="InterPro" id="IPR043971">
    <property type="entry name" value="FUZ/MON1/HPS1_longin_2"/>
</dbReference>
<gene>
    <name evidence="6" type="ORF">URODEC1_LOCUS50943</name>
</gene>
<evidence type="ECO:0000256" key="1">
    <source>
        <dbReference type="RuleBase" id="RU367048"/>
    </source>
</evidence>
<dbReference type="PANTHER" id="PTHR13027:SF7">
    <property type="entry name" value="VACUOLAR FUSION PROTEIN MON1 HOMOLOG"/>
    <property type="match status" value="1"/>
</dbReference>
<feature type="compositionally biased region" description="Low complexity" evidence="2">
    <location>
        <begin position="479"/>
        <end position="498"/>
    </location>
</feature>
<protein>
    <recommendedName>
        <fullName evidence="1">Vacuolar fusion protein MON1 homolog</fullName>
    </recommendedName>
</protein>
<evidence type="ECO:0000256" key="2">
    <source>
        <dbReference type="SAM" id="MobiDB-lite"/>
    </source>
</evidence>